<comment type="caution">
    <text evidence="2">The sequence shown here is derived from an EMBL/GenBank/DDBJ whole genome shotgun (WGS) entry which is preliminary data.</text>
</comment>
<dbReference type="EMBL" id="JAGDYP010000001">
    <property type="protein sequence ID" value="MBO1882937.1"/>
    <property type="molecule type" value="Genomic_DNA"/>
</dbReference>
<feature type="transmembrane region" description="Helical" evidence="1">
    <location>
        <begin position="54"/>
        <end position="73"/>
    </location>
</feature>
<feature type="transmembrane region" description="Helical" evidence="1">
    <location>
        <begin position="93"/>
        <end position="117"/>
    </location>
</feature>
<gene>
    <name evidence="2" type="ORF">J4N46_00435</name>
</gene>
<protein>
    <submittedName>
        <fullName evidence="2">Uncharacterized protein</fullName>
    </submittedName>
</protein>
<evidence type="ECO:0000313" key="2">
    <source>
        <dbReference type="EMBL" id="MBO1882937.1"/>
    </source>
</evidence>
<sequence>MKKRKEIIDFLSRVFVVEINKKEIIDFLSRAFVVEINKINVQEIEKKYKEAKIFLIREIIFQSHLIGIVFYYFRFVKDIFSDIDEYGDEYGIFYSILFIIFKLTIVVLILLRAINIYELLKYKAKIKKYYHNENKKTSFR</sequence>
<keyword evidence="3" id="KW-1185">Reference proteome</keyword>
<dbReference type="RefSeq" id="WP_208057424.1">
    <property type="nucleotide sequence ID" value="NZ_JAGDYP010000001.1"/>
</dbReference>
<name>A0ABS3PUD9_9FLAO</name>
<dbReference type="Proteomes" id="UP000681610">
    <property type="component" value="Unassembled WGS sequence"/>
</dbReference>
<keyword evidence="1" id="KW-0812">Transmembrane</keyword>
<keyword evidence="1" id="KW-1133">Transmembrane helix</keyword>
<accession>A0ABS3PUD9</accession>
<evidence type="ECO:0000313" key="3">
    <source>
        <dbReference type="Proteomes" id="UP000681610"/>
    </source>
</evidence>
<reference evidence="2 3" key="1">
    <citation type="submission" date="2021-03" db="EMBL/GenBank/DDBJ databases">
        <title>Isolation and description of Capnocytophaga bilenii sp. nov., a novel Capnocytophaga species, isolated from a gingivitis subject.</title>
        <authorList>
            <person name="Antezack A."/>
            <person name="Monnet-Corti V."/>
            <person name="La Scola B."/>
        </authorList>
    </citation>
    <scope>NUCLEOTIDE SEQUENCE [LARGE SCALE GENOMIC DNA]</scope>
    <source>
        <strain evidence="2 3">Marseille-Q4570</strain>
    </source>
</reference>
<organism evidence="2 3">
    <name type="scientific">Capnocytophaga bilenii</name>
    <dbReference type="NCBI Taxonomy" id="2819369"/>
    <lineage>
        <taxon>Bacteria</taxon>
        <taxon>Pseudomonadati</taxon>
        <taxon>Bacteroidota</taxon>
        <taxon>Flavobacteriia</taxon>
        <taxon>Flavobacteriales</taxon>
        <taxon>Flavobacteriaceae</taxon>
        <taxon>Capnocytophaga</taxon>
    </lineage>
</organism>
<proteinExistence type="predicted"/>
<keyword evidence="1" id="KW-0472">Membrane</keyword>
<evidence type="ECO:0000256" key="1">
    <source>
        <dbReference type="SAM" id="Phobius"/>
    </source>
</evidence>